<proteinExistence type="predicted"/>
<name>A0A3M6U050_POCDA</name>
<dbReference type="EMBL" id="RCHS01002525">
    <property type="protein sequence ID" value="RMX46914.1"/>
    <property type="molecule type" value="Genomic_DNA"/>
</dbReference>
<comment type="caution">
    <text evidence="1">The sequence shown here is derived from an EMBL/GenBank/DDBJ whole genome shotgun (WGS) entry which is preliminary data.</text>
</comment>
<protein>
    <recommendedName>
        <fullName evidence="3">C2H2-type domain-containing protein</fullName>
    </recommendedName>
</protein>
<organism evidence="1 2">
    <name type="scientific">Pocillopora damicornis</name>
    <name type="common">Cauliflower coral</name>
    <name type="synonym">Millepora damicornis</name>
    <dbReference type="NCBI Taxonomy" id="46731"/>
    <lineage>
        <taxon>Eukaryota</taxon>
        <taxon>Metazoa</taxon>
        <taxon>Cnidaria</taxon>
        <taxon>Anthozoa</taxon>
        <taxon>Hexacorallia</taxon>
        <taxon>Scleractinia</taxon>
        <taxon>Astrocoeniina</taxon>
        <taxon>Pocilloporidae</taxon>
        <taxon>Pocillopora</taxon>
    </lineage>
</organism>
<evidence type="ECO:0000313" key="2">
    <source>
        <dbReference type="Proteomes" id="UP000275408"/>
    </source>
</evidence>
<evidence type="ECO:0008006" key="3">
    <source>
        <dbReference type="Google" id="ProtNLM"/>
    </source>
</evidence>
<evidence type="ECO:0000313" key="1">
    <source>
        <dbReference type="EMBL" id="RMX46914.1"/>
    </source>
</evidence>
<reference evidence="1 2" key="1">
    <citation type="journal article" date="2018" name="Sci. Rep.">
        <title>Comparative analysis of the Pocillopora damicornis genome highlights role of immune system in coral evolution.</title>
        <authorList>
            <person name="Cunning R."/>
            <person name="Bay R.A."/>
            <person name="Gillette P."/>
            <person name="Baker A.C."/>
            <person name="Traylor-Knowles N."/>
        </authorList>
    </citation>
    <scope>NUCLEOTIDE SEQUENCE [LARGE SCALE GENOMIC DNA]</scope>
    <source>
        <strain evidence="1">RSMAS</strain>
        <tissue evidence="1">Whole animal</tissue>
    </source>
</reference>
<sequence>MVAKHQPMPSFSTSHFKSHLRLPSHLHSSNPCNCGKEKEINDCICEKLIPEVISSLKPVLCSVCDERFPDTVTYKAYKSVHLNAESSLVVQLQIAVILTLKI</sequence>
<dbReference type="Proteomes" id="UP000275408">
    <property type="component" value="Unassembled WGS sequence"/>
</dbReference>
<keyword evidence="2" id="KW-1185">Reference proteome</keyword>
<gene>
    <name evidence="1" type="ORF">pdam_00014514</name>
</gene>
<dbReference type="AlphaFoldDB" id="A0A3M6U050"/>
<accession>A0A3M6U050</accession>